<dbReference type="SUPFAM" id="SSF81324">
    <property type="entry name" value="Voltage-gated potassium channels"/>
    <property type="match status" value="1"/>
</dbReference>
<proteinExistence type="predicted"/>
<keyword evidence="1" id="KW-1133">Transmembrane helix</keyword>
<organism evidence="3 4">
    <name type="scientific">Hyphomonas atlantica</name>
    <dbReference type="NCBI Taxonomy" id="1280948"/>
    <lineage>
        <taxon>Bacteria</taxon>
        <taxon>Pseudomonadati</taxon>
        <taxon>Pseudomonadota</taxon>
        <taxon>Alphaproteobacteria</taxon>
        <taxon>Hyphomonadales</taxon>
        <taxon>Hyphomonadaceae</taxon>
        <taxon>Hyphomonas</taxon>
    </lineage>
</organism>
<comment type="caution">
    <text evidence="3">The sequence shown here is derived from an EMBL/GenBank/DDBJ whole genome shotgun (WGS) entry which is preliminary data.</text>
</comment>
<keyword evidence="1" id="KW-0812">Transmembrane</keyword>
<dbReference type="GeneID" id="92498624"/>
<evidence type="ECO:0000313" key="4">
    <source>
        <dbReference type="Proteomes" id="UP000024547"/>
    </source>
</evidence>
<dbReference type="STRING" id="1280948.HY36_03540"/>
<dbReference type="PATRIC" id="fig|1280948.3.peg.1539"/>
<feature type="domain" description="Potassium channel" evidence="2">
    <location>
        <begin position="64"/>
        <end position="132"/>
    </location>
</feature>
<name>A0A059E210_9PROT</name>
<feature type="transmembrane region" description="Helical" evidence="1">
    <location>
        <begin position="116"/>
        <end position="136"/>
    </location>
</feature>
<sequence length="149" mass="16239">MLLLNLIVAGVLVSICFAVHFAGLVGLSALIRKRGDTHVNLSTVAGQGVAIFFILISLFALHSIEIWIFTFAYLALDIFPDVETAVYYSTTTFTTVGYGDVVVDKGWRMLGAAESVIGFLLLGWSTAFLVSVSARVRSFEARIEQLDDD</sequence>
<dbReference type="OrthoDB" id="2974133at2"/>
<dbReference type="Gene3D" id="1.10.287.70">
    <property type="match status" value="1"/>
</dbReference>
<gene>
    <name evidence="3" type="ORF">HY36_03540</name>
</gene>
<accession>A0A059E210</accession>
<dbReference type="Pfam" id="PF07885">
    <property type="entry name" value="Ion_trans_2"/>
    <property type="match status" value="1"/>
</dbReference>
<protein>
    <recommendedName>
        <fullName evidence="2">Potassium channel domain-containing protein</fullName>
    </recommendedName>
</protein>
<evidence type="ECO:0000259" key="2">
    <source>
        <dbReference type="Pfam" id="PF07885"/>
    </source>
</evidence>
<dbReference type="InterPro" id="IPR013099">
    <property type="entry name" value="K_chnl_dom"/>
</dbReference>
<reference evidence="3 4" key="1">
    <citation type="journal article" date="2014" name="Antonie Van Leeuwenhoek">
        <title>Hyphomonas beringensis sp. nov. and Hyphomonas chukchiensis sp. nov., isolated from surface seawater of the Bering Sea and Chukchi Sea.</title>
        <authorList>
            <person name="Li C."/>
            <person name="Lai Q."/>
            <person name="Li G."/>
            <person name="Dong C."/>
            <person name="Wang J."/>
            <person name="Liao Y."/>
            <person name="Shao Z."/>
        </authorList>
    </citation>
    <scope>NUCLEOTIDE SEQUENCE [LARGE SCALE GENOMIC DNA]</scope>
    <source>
        <strain evidence="3 4">22II1-22F38</strain>
    </source>
</reference>
<feature type="transmembrane region" description="Helical" evidence="1">
    <location>
        <begin position="6"/>
        <end position="31"/>
    </location>
</feature>
<dbReference type="AlphaFoldDB" id="A0A059E210"/>
<evidence type="ECO:0000313" key="3">
    <source>
        <dbReference type="EMBL" id="KCZ61630.1"/>
    </source>
</evidence>
<dbReference type="RefSeq" id="WP_035550724.1">
    <property type="nucleotide sequence ID" value="NZ_AWFH01000012.1"/>
</dbReference>
<evidence type="ECO:0000256" key="1">
    <source>
        <dbReference type="SAM" id="Phobius"/>
    </source>
</evidence>
<keyword evidence="4" id="KW-1185">Reference proteome</keyword>
<keyword evidence="1" id="KW-0472">Membrane</keyword>
<dbReference type="eggNOG" id="ENOG5032YV7">
    <property type="taxonomic scope" value="Bacteria"/>
</dbReference>
<dbReference type="Proteomes" id="UP000024547">
    <property type="component" value="Unassembled WGS sequence"/>
</dbReference>
<feature type="transmembrane region" description="Helical" evidence="1">
    <location>
        <begin position="51"/>
        <end position="76"/>
    </location>
</feature>
<dbReference type="EMBL" id="AWFH01000012">
    <property type="protein sequence ID" value="KCZ61630.1"/>
    <property type="molecule type" value="Genomic_DNA"/>
</dbReference>